<evidence type="ECO:0000256" key="1">
    <source>
        <dbReference type="ARBA" id="ARBA00038240"/>
    </source>
</evidence>
<keyword evidence="4" id="KW-1185">Reference proteome</keyword>
<gene>
    <name evidence="3" type="ORF">SAMN05421736_101478</name>
</gene>
<dbReference type="InterPro" id="IPR011009">
    <property type="entry name" value="Kinase-like_dom_sf"/>
</dbReference>
<dbReference type="InterPro" id="IPR050249">
    <property type="entry name" value="Pseudomonas-type_ThrB"/>
</dbReference>
<dbReference type="SUPFAM" id="SSF56112">
    <property type="entry name" value="Protein kinase-like (PK-like)"/>
    <property type="match status" value="1"/>
</dbReference>
<comment type="similarity">
    <text evidence="1">Belongs to the pseudomonas-type ThrB family.</text>
</comment>
<dbReference type="OrthoDB" id="4030632at2"/>
<dbReference type="Pfam" id="PF01636">
    <property type="entry name" value="APH"/>
    <property type="match status" value="1"/>
</dbReference>
<organism evidence="3 4">
    <name type="scientific">Evansella caseinilytica</name>
    <dbReference type="NCBI Taxonomy" id="1503961"/>
    <lineage>
        <taxon>Bacteria</taxon>
        <taxon>Bacillati</taxon>
        <taxon>Bacillota</taxon>
        <taxon>Bacilli</taxon>
        <taxon>Bacillales</taxon>
        <taxon>Bacillaceae</taxon>
        <taxon>Evansella</taxon>
    </lineage>
</organism>
<reference evidence="4" key="1">
    <citation type="submission" date="2016-10" db="EMBL/GenBank/DDBJ databases">
        <authorList>
            <person name="Varghese N."/>
            <person name="Submissions S."/>
        </authorList>
    </citation>
    <scope>NUCLEOTIDE SEQUENCE [LARGE SCALE GENOMIC DNA]</scope>
    <source>
        <strain evidence="4">SP</strain>
    </source>
</reference>
<proteinExistence type="inferred from homology"/>
<dbReference type="AlphaFoldDB" id="A0A1H3HGY5"/>
<keyword evidence="3" id="KW-0808">Transferase</keyword>
<evidence type="ECO:0000313" key="3">
    <source>
        <dbReference type="EMBL" id="SDY14088.1"/>
    </source>
</evidence>
<dbReference type="PANTHER" id="PTHR21064:SF6">
    <property type="entry name" value="AMINOGLYCOSIDE PHOSPHOTRANSFERASE DOMAIN-CONTAINING PROTEIN"/>
    <property type="match status" value="1"/>
</dbReference>
<dbReference type="Gene3D" id="3.90.1200.10">
    <property type="match status" value="1"/>
</dbReference>
<name>A0A1H3HGY5_9BACI</name>
<dbReference type="STRING" id="1503961.SAMN05421736_101478"/>
<feature type="domain" description="Aminoglycoside phosphotransferase" evidence="2">
    <location>
        <begin position="39"/>
        <end position="264"/>
    </location>
</feature>
<dbReference type="EMBL" id="FNPI01000001">
    <property type="protein sequence ID" value="SDY14088.1"/>
    <property type="molecule type" value="Genomic_DNA"/>
</dbReference>
<dbReference type="GO" id="GO:0019202">
    <property type="term" value="F:amino acid kinase activity"/>
    <property type="evidence" value="ECO:0007669"/>
    <property type="project" value="TreeGrafter"/>
</dbReference>
<evidence type="ECO:0000259" key="2">
    <source>
        <dbReference type="Pfam" id="PF01636"/>
    </source>
</evidence>
<dbReference type="Proteomes" id="UP000198935">
    <property type="component" value="Unassembled WGS sequence"/>
</dbReference>
<evidence type="ECO:0000313" key="4">
    <source>
        <dbReference type="Proteomes" id="UP000198935"/>
    </source>
</evidence>
<sequence length="329" mass="39395">MMKLKHLFNNTDLAVMLLNHWEFDEASWQLFKYYRISANAVYPFQKNGERYYLRFSPADEKTEQQIVAELEFLRYLREAGYDTVDTLLSKNGNELEGKDTPWGKYYAVAFKGVPGKPLTKLEASKELFFRWGEALGNLHRLSMDYIPNKNKRPSWEEQLLWMEKNIAEFPMEQAVEKEVCLLRKFFLSLPANKNNFGLIHYDFETDNVFYCEKTKTFHPIDFDDAVYHWYVMDVGRALKSMEEEFPLEKQEHMQQQFLDGYRTAMPLQTEMLELLPVFHRYADLYRYVRCLRSLAETWENEPEWMISLRNHINGMMDRDKRNFGRPLVI</sequence>
<accession>A0A1H3HGY5</accession>
<keyword evidence="3" id="KW-0418">Kinase</keyword>
<dbReference type="PANTHER" id="PTHR21064">
    <property type="entry name" value="AMINOGLYCOSIDE PHOSPHOTRANSFERASE DOMAIN-CONTAINING PROTEIN-RELATED"/>
    <property type="match status" value="1"/>
</dbReference>
<dbReference type="InterPro" id="IPR002575">
    <property type="entry name" value="Aminoglycoside_PTrfase"/>
</dbReference>
<protein>
    <submittedName>
        <fullName evidence="3">Ser/Thr protein kinase RdoA involved in Cpx stress response, MazF antagonist</fullName>
    </submittedName>
</protein>